<evidence type="ECO:0000313" key="4">
    <source>
        <dbReference type="EMBL" id="KAF6429022.1"/>
    </source>
</evidence>
<evidence type="ECO:0000256" key="1">
    <source>
        <dbReference type="SAM" id="MobiDB-lite"/>
    </source>
</evidence>
<keyword evidence="5" id="KW-1185">Reference proteome</keyword>
<keyword evidence="3" id="KW-0732">Signal</keyword>
<dbReference type="Proteomes" id="UP000550707">
    <property type="component" value="Unassembled WGS sequence"/>
</dbReference>
<dbReference type="EMBL" id="JACASF010000015">
    <property type="protein sequence ID" value="KAF6429022.1"/>
    <property type="molecule type" value="Genomic_DNA"/>
</dbReference>
<evidence type="ECO:0000256" key="3">
    <source>
        <dbReference type="SAM" id="SignalP"/>
    </source>
</evidence>
<keyword evidence="2" id="KW-0812">Transmembrane</keyword>
<feature type="transmembrane region" description="Helical" evidence="2">
    <location>
        <begin position="143"/>
        <end position="167"/>
    </location>
</feature>
<feature type="compositionally biased region" description="Polar residues" evidence="1">
    <location>
        <begin position="31"/>
        <end position="47"/>
    </location>
</feature>
<dbReference type="AlphaFoldDB" id="A0A7J8E1J3"/>
<accession>A0A7J8E1J3</accession>
<gene>
    <name evidence="4" type="ORF">HJG59_001862</name>
</gene>
<feature type="region of interest" description="Disordered" evidence="1">
    <location>
        <begin position="25"/>
        <end position="47"/>
    </location>
</feature>
<protein>
    <submittedName>
        <fullName evidence="4">Uncharacterized protein</fullName>
    </submittedName>
</protein>
<proteinExistence type="predicted"/>
<name>A0A7J8E1J3_MOLMO</name>
<feature type="chain" id="PRO_5029462105" evidence="3">
    <location>
        <begin position="25"/>
        <end position="216"/>
    </location>
</feature>
<keyword evidence="2" id="KW-0472">Membrane</keyword>
<evidence type="ECO:0000313" key="5">
    <source>
        <dbReference type="Proteomes" id="UP000550707"/>
    </source>
</evidence>
<evidence type="ECO:0000256" key="2">
    <source>
        <dbReference type="SAM" id="Phobius"/>
    </source>
</evidence>
<comment type="caution">
    <text evidence="4">The sequence shown here is derived from an EMBL/GenBank/DDBJ whole genome shotgun (WGS) entry which is preliminary data.</text>
</comment>
<dbReference type="InParanoid" id="A0A7J8E1J3"/>
<keyword evidence="2" id="KW-1133">Transmembrane helix</keyword>
<feature type="signal peptide" evidence="3">
    <location>
        <begin position="1"/>
        <end position="24"/>
    </location>
</feature>
<reference evidence="4 5" key="1">
    <citation type="journal article" date="2020" name="Nature">
        <title>Six reference-quality genomes reveal evolution of bat adaptations.</title>
        <authorList>
            <person name="Jebb D."/>
            <person name="Huang Z."/>
            <person name="Pippel M."/>
            <person name="Hughes G.M."/>
            <person name="Lavrichenko K."/>
            <person name="Devanna P."/>
            <person name="Winkler S."/>
            <person name="Jermiin L.S."/>
            <person name="Skirmuntt E.C."/>
            <person name="Katzourakis A."/>
            <person name="Burkitt-Gray L."/>
            <person name="Ray D.A."/>
            <person name="Sullivan K.A.M."/>
            <person name="Roscito J.G."/>
            <person name="Kirilenko B.M."/>
            <person name="Davalos L.M."/>
            <person name="Corthals A.P."/>
            <person name="Power M.L."/>
            <person name="Jones G."/>
            <person name="Ransome R.D."/>
            <person name="Dechmann D.K.N."/>
            <person name="Locatelli A.G."/>
            <person name="Puechmaille S.J."/>
            <person name="Fedrigo O."/>
            <person name="Jarvis E.D."/>
            <person name="Hiller M."/>
            <person name="Vernes S.C."/>
            <person name="Myers E.W."/>
            <person name="Teeling E.C."/>
        </authorList>
    </citation>
    <scope>NUCLEOTIDE SEQUENCE [LARGE SCALE GENOMIC DNA]</scope>
    <source>
        <strain evidence="4">MMolMol1</strain>
        <tissue evidence="4">Muscle</tissue>
    </source>
</reference>
<organism evidence="4 5">
    <name type="scientific">Molossus molossus</name>
    <name type="common">Pallas' mastiff bat</name>
    <name type="synonym">Vespertilio molossus</name>
    <dbReference type="NCBI Taxonomy" id="27622"/>
    <lineage>
        <taxon>Eukaryota</taxon>
        <taxon>Metazoa</taxon>
        <taxon>Chordata</taxon>
        <taxon>Craniata</taxon>
        <taxon>Vertebrata</taxon>
        <taxon>Euteleostomi</taxon>
        <taxon>Mammalia</taxon>
        <taxon>Eutheria</taxon>
        <taxon>Laurasiatheria</taxon>
        <taxon>Chiroptera</taxon>
        <taxon>Yangochiroptera</taxon>
        <taxon>Molossidae</taxon>
        <taxon>Molossus</taxon>
    </lineage>
</organism>
<sequence length="216" mass="24427">MAKVRGAETLFFVLFLDCWQGAELSRPSHPTKGSPQPESLKNSEFESGSNKQEDYLARLFNEIVLQVYSNVSSDEARTTEKSITKRAMKESHVFGEERKEPSLFNRAIQDNSALEDKEAAKPDAQNKTVPCVQLLHFLQRNNLIAMGVVSAVLVATVLLLLLLTVYIRRKQALPLPANMTYNIFIMSGKTWWQKYQEKNSKNNAGKQKRLNCDSCA</sequence>